<sequence>MAKLPAARWKTVLAQQIRNRARWDWLILLLLALLLYLLNLGGVALRDWDESTYAIAARGMYRTGDWLHPTLLGQPYLNKPPLGLWWIASSYTLLGANEWATRLPLAGFSALAVPLLYGVGRQLGPSQERRLPALLAALVYLTLLPVTRHGRLAMLDGTMITWMLGMLFCLLQGRRRALWLVGVGPCFAAMILTKGVLALLLGGILLAFLLWDGQTKLLRHPLLWIGVALGCVPVLLWYLAQADYYGADFWQIHFLNQAFSRAWDNVDQNRGPVWYYLLELLESAWPWLLFLPGGLRLCWQQRHTSWAKLILSGTVLFLVTISLMRTKLPWYVQPLYPWMAMAIGVQLAQIWQGKVKPYPRFWLAFVLLLLLVSGVGTIAAAVTGQPILLVVGGMLSLTLAAAAWCIYRQHRQFIPVLLVGMYLALGVFFLSDQWVWELNEAFAVKPVASLIQTHTPAGTVVYTSFDYDRPSLNFYSERRVLALKTGDLTRLWASQPYLLLNQQTLQSLPSQHYTRLGNAGEFTLIQPH</sequence>
<protein>
    <submittedName>
        <fullName evidence="10">Glycosyl transferase family 39</fullName>
    </submittedName>
</protein>
<evidence type="ECO:0000259" key="9">
    <source>
        <dbReference type="Pfam" id="PF13231"/>
    </source>
</evidence>
<feature type="transmembrane region" description="Helical" evidence="8">
    <location>
        <begin position="153"/>
        <end position="171"/>
    </location>
</feature>
<evidence type="ECO:0000256" key="8">
    <source>
        <dbReference type="SAM" id="Phobius"/>
    </source>
</evidence>
<reference evidence="10" key="1">
    <citation type="submission" date="2009-01" db="EMBL/GenBank/DDBJ databases">
        <title>Complete sequence of chromosome Cyanothece sp. PCC 7425.</title>
        <authorList>
            <consortium name="US DOE Joint Genome Institute"/>
            <person name="Lucas S."/>
            <person name="Copeland A."/>
            <person name="Lapidus A."/>
            <person name="Glavina del Rio T."/>
            <person name="Dalin E."/>
            <person name="Tice H."/>
            <person name="Bruce D."/>
            <person name="Goodwin L."/>
            <person name="Pitluck S."/>
            <person name="Sims D."/>
            <person name="Meineke L."/>
            <person name="Brettin T."/>
            <person name="Detter J.C."/>
            <person name="Han C."/>
            <person name="Larimer F."/>
            <person name="Land M."/>
            <person name="Hauser L."/>
            <person name="Kyrpides N."/>
            <person name="Ovchinnikova G."/>
            <person name="Liberton M."/>
            <person name="Stoeckel J."/>
            <person name="Banerjee A."/>
            <person name="Singh A."/>
            <person name="Page L."/>
            <person name="Sato H."/>
            <person name="Zhao L."/>
            <person name="Sherman L."/>
            <person name="Pakrasi H."/>
            <person name="Richardson P."/>
        </authorList>
    </citation>
    <scope>NUCLEOTIDE SEQUENCE</scope>
    <source>
        <strain evidence="10">PCC 7425</strain>
    </source>
</reference>
<evidence type="ECO:0000256" key="1">
    <source>
        <dbReference type="ARBA" id="ARBA00004651"/>
    </source>
</evidence>
<dbReference type="GO" id="GO:0005886">
    <property type="term" value="C:plasma membrane"/>
    <property type="evidence" value="ECO:0007669"/>
    <property type="project" value="UniProtKB-SubCell"/>
</dbReference>
<dbReference type="InterPro" id="IPR050297">
    <property type="entry name" value="LipidA_mod_glycosyltrf_83"/>
</dbReference>
<keyword evidence="7 8" id="KW-0472">Membrane</keyword>
<dbReference type="EMBL" id="CP001344">
    <property type="protein sequence ID" value="ACL47124.1"/>
    <property type="molecule type" value="Genomic_DNA"/>
</dbReference>
<feature type="transmembrane region" description="Helical" evidence="8">
    <location>
        <begin position="361"/>
        <end position="381"/>
    </location>
</feature>
<dbReference type="OrthoDB" id="9810951at2"/>
<keyword evidence="5 8" id="KW-0812">Transmembrane</keyword>
<dbReference type="STRING" id="395961.Cyan7425_4820"/>
<dbReference type="Pfam" id="PF13231">
    <property type="entry name" value="PMT_2"/>
    <property type="match status" value="1"/>
</dbReference>
<evidence type="ECO:0000256" key="7">
    <source>
        <dbReference type="ARBA" id="ARBA00023136"/>
    </source>
</evidence>
<dbReference type="HOGENOM" id="CLU_019200_4_0_3"/>
<evidence type="ECO:0000313" key="10">
    <source>
        <dbReference type="EMBL" id="ACL47124.1"/>
    </source>
</evidence>
<dbReference type="GO" id="GO:0016763">
    <property type="term" value="F:pentosyltransferase activity"/>
    <property type="evidence" value="ECO:0007669"/>
    <property type="project" value="TreeGrafter"/>
</dbReference>
<proteinExistence type="predicted"/>
<evidence type="ECO:0000256" key="2">
    <source>
        <dbReference type="ARBA" id="ARBA00022475"/>
    </source>
</evidence>
<dbReference type="InterPro" id="IPR038731">
    <property type="entry name" value="RgtA/B/C-like"/>
</dbReference>
<keyword evidence="4 10" id="KW-0808">Transferase</keyword>
<dbReference type="PANTHER" id="PTHR33908:SF3">
    <property type="entry name" value="UNDECAPRENYL PHOSPHATE-ALPHA-4-AMINO-4-DEOXY-L-ARABINOSE ARABINOSYL TRANSFERASE"/>
    <property type="match status" value="1"/>
</dbReference>
<dbReference type="KEGG" id="cyn:Cyan7425_4820"/>
<dbReference type="eggNOG" id="COG1807">
    <property type="taxonomic scope" value="Bacteria"/>
</dbReference>
<dbReference type="CAZy" id="GT83">
    <property type="family name" value="Glycosyltransferase Family 83"/>
</dbReference>
<feature type="transmembrane region" description="Helical" evidence="8">
    <location>
        <begin position="25"/>
        <end position="45"/>
    </location>
</feature>
<dbReference type="PANTHER" id="PTHR33908">
    <property type="entry name" value="MANNOSYLTRANSFERASE YKCB-RELATED"/>
    <property type="match status" value="1"/>
</dbReference>
<feature type="transmembrane region" description="Helical" evidence="8">
    <location>
        <begin position="387"/>
        <end position="407"/>
    </location>
</feature>
<dbReference type="AlphaFoldDB" id="B8HMB7"/>
<gene>
    <name evidence="10" type="ordered locus">Cyan7425_4820</name>
</gene>
<evidence type="ECO:0000256" key="4">
    <source>
        <dbReference type="ARBA" id="ARBA00022679"/>
    </source>
</evidence>
<feature type="transmembrane region" description="Helical" evidence="8">
    <location>
        <begin position="222"/>
        <end position="240"/>
    </location>
</feature>
<comment type="subcellular location">
    <subcellularLocation>
        <location evidence="1">Cell membrane</location>
        <topology evidence="1">Multi-pass membrane protein</topology>
    </subcellularLocation>
</comment>
<feature type="transmembrane region" description="Helical" evidence="8">
    <location>
        <begin position="178"/>
        <end position="210"/>
    </location>
</feature>
<feature type="transmembrane region" description="Helical" evidence="8">
    <location>
        <begin position="330"/>
        <end position="349"/>
    </location>
</feature>
<feature type="domain" description="Glycosyltransferase RgtA/B/C/D-like" evidence="9">
    <location>
        <begin position="78"/>
        <end position="237"/>
    </location>
</feature>
<feature type="transmembrane region" description="Helical" evidence="8">
    <location>
        <begin position="414"/>
        <end position="436"/>
    </location>
</feature>
<feature type="transmembrane region" description="Helical" evidence="8">
    <location>
        <begin position="131"/>
        <end position="147"/>
    </location>
</feature>
<accession>B8HMB7</accession>
<dbReference type="GO" id="GO:0009103">
    <property type="term" value="P:lipopolysaccharide biosynthetic process"/>
    <property type="evidence" value="ECO:0007669"/>
    <property type="project" value="UniProtKB-ARBA"/>
</dbReference>
<feature type="transmembrane region" description="Helical" evidence="8">
    <location>
        <begin position="306"/>
        <end position="324"/>
    </location>
</feature>
<keyword evidence="6 8" id="KW-1133">Transmembrane helix</keyword>
<organism evidence="10">
    <name type="scientific">Cyanothece sp. (strain PCC 7425 / ATCC 29141)</name>
    <dbReference type="NCBI Taxonomy" id="395961"/>
    <lineage>
        <taxon>Bacteria</taxon>
        <taxon>Bacillati</taxon>
        <taxon>Cyanobacteriota</taxon>
        <taxon>Cyanophyceae</taxon>
        <taxon>Gomontiellales</taxon>
        <taxon>Cyanothecaceae</taxon>
        <taxon>Cyanothece</taxon>
    </lineage>
</organism>
<keyword evidence="2" id="KW-1003">Cell membrane</keyword>
<name>B8HMB7_CYAP4</name>
<evidence type="ECO:0000256" key="6">
    <source>
        <dbReference type="ARBA" id="ARBA00022989"/>
    </source>
</evidence>
<keyword evidence="3" id="KW-0328">Glycosyltransferase</keyword>
<dbReference type="GO" id="GO:0010041">
    <property type="term" value="P:response to iron(III) ion"/>
    <property type="evidence" value="ECO:0007669"/>
    <property type="project" value="TreeGrafter"/>
</dbReference>
<evidence type="ECO:0000256" key="3">
    <source>
        <dbReference type="ARBA" id="ARBA00022676"/>
    </source>
</evidence>
<evidence type="ECO:0000256" key="5">
    <source>
        <dbReference type="ARBA" id="ARBA00022692"/>
    </source>
</evidence>
<feature type="transmembrane region" description="Helical" evidence="8">
    <location>
        <begin position="99"/>
        <end position="119"/>
    </location>
</feature>